<name>A0AA88IHB5_ARTSF</name>
<dbReference type="Pfam" id="PF03020">
    <property type="entry name" value="LEM"/>
    <property type="match status" value="1"/>
</dbReference>
<feature type="transmembrane region" description="Helical" evidence="8">
    <location>
        <begin position="549"/>
        <end position="566"/>
    </location>
</feature>
<evidence type="ECO:0000256" key="4">
    <source>
        <dbReference type="ARBA" id="ARBA00022989"/>
    </source>
</evidence>
<evidence type="ECO:0000256" key="8">
    <source>
        <dbReference type="SAM" id="Phobius"/>
    </source>
</evidence>
<proteinExistence type="predicted"/>
<evidence type="ECO:0000313" key="11">
    <source>
        <dbReference type="Proteomes" id="UP001187531"/>
    </source>
</evidence>
<dbReference type="InterPro" id="IPR012677">
    <property type="entry name" value="Nucleotide-bd_a/b_plait_sf"/>
</dbReference>
<dbReference type="EMBL" id="JAVRJZ010000001">
    <property type="protein sequence ID" value="KAK2726861.1"/>
    <property type="molecule type" value="Genomic_DNA"/>
</dbReference>
<feature type="region of interest" description="Disordered" evidence="7">
    <location>
        <begin position="38"/>
        <end position="85"/>
    </location>
</feature>
<feature type="region of interest" description="Disordered" evidence="7">
    <location>
        <begin position="270"/>
        <end position="371"/>
    </location>
</feature>
<comment type="subcellular location">
    <subcellularLocation>
        <location evidence="1">Nucleus inner membrane</location>
        <topology evidence="1">Multi-pass membrane protein</topology>
    </subcellularLocation>
</comment>
<dbReference type="Gene3D" id="1.10.10.1180">
    <property type="entry name" value="MAN1, winged-helix domain"/>
    <property type="match status" value="1"/>
</dbReference>
<evidence type="ECO:0000256" key="1">
    <source>
        <dbReference type="ARBA" id="ARBA00004473"/>
    </source>
</evidence>
<evidence type="ECO:0000313" key="10">
    <source>
        <dbReference type="EMBL" id="KAK2726861.1"/>
    </source>
</evidence>
<feature type="region of interest" description="Disordered" evidence="7">
    <location>
        <begin position="203"/>
        <end position="222"/>
    </location>
</feature>
<dbReference type="EMBL" id="JAVRJZ010000001">
    <property type="protein sequence ID" value="KAK2726862.1"/>
    <property type="molecule type" value="Genomic_DNA"/>
</dbReference>
<dbReference type="GO" id="GO:0030514">
    <property type="term" value="P:negative regulation of BMP signaling pathway"/>
    <property type="evidence" value="ECO:0007669"/>
    <property type="project" value="TreeGrafter"/>
</dbReference>
<dbReference type="PANTHER" id="PTHR13428:SF12">
    <property type="entry name" value="INNER NUCLEAR MEMBRANE PROTEIN MAN1"/>
    <property type="match status" value="1"/>
</dbReference>
<dbReference type="PROSITE" id="PS50954">
    <property type="entry name" value="LEM"/>
    <property type="match status" value="1"/>
</dbReference>
<dbReference type="InterPro" id="IPR011015">
    <property type="entry name" value="LEM/LEM-like_dom_sf"/>
</dbReference>
<dbReference type="PANTHER" id="PTHR13428">
    <property type="entry name" value="INNER NUCLEAR MEMBRANE PROTEIN MAN1 LEM DOMAIN CONTAINING PROTEIN"/>
    <property type="match status" value="1"/>
</dbReference>
<dbReference type="Pfam" id="PF09402">
    <property type="entry name" value="MSC"/>
    <property type="match status" value="1"/>
</dbReference>
<keyword evidence="3 8" id="KW-0812">Transmembrane</keyword>
<protein>
    <recommendedName>
        <fullName evidence="9">LEM domain-containing protein</fullName>
    </recommendedName>
</protein>
<dbReference type="Gene3D" id="1.10.720.40">
    <property type="match status" value="1"/>
</dbReference>
<keyword evidence="6" id="KW-0539">Nucleus</keyword>
<keyword evidence="11" id="KW-1185">Reference proteome</keyword>
<dbReference type="CDD" id="cd12934">
    <property type="entry name" value="LEM"/>
    <property type="match status" value="1"/>
</dbReference>
<dbReference type="AlphaFoldDB" id="A0AA88IHB5"/>
<feature type="compositionally biased region" description="Low complexity" evidence="7">
    <location>
        <begin position="360"/>
        <end position="370"/>
    </location>
</feature>
<comment type="caution">
    <text evidence="10">The sequence shown here is derived from an EMBL/GenBank/DDBJ whole genome shotgun (WGS) entry which is preliminary data.</text>
</comment>
<feature type="compositionally biased region" description="Basic and acidic residues" evidence="7">
    <location>
        <begin position="136"/>
        <end position="149"/>
    </location>
</feature>
<feature type="region of interest" description="Disordered" evidence="7">
    <location>
        <begin position="494"/>
        <end position="519"/>
    </location>
</feature>
<dbReference type="InterPro" id="IPR041885">
    <property type="entry name" value="MAN1_winged_helix_dom"/>
</dbReference>
<dbReference type="Proteomes" id="UP001187531">
    <property type="component" value="Unassembled WGS sequence"/>
</dbReference>
<dbReference type="InterPro" id="IPR034394">
    <property type="entry name" value="Man1_RRM"/>
</dbReference>
<evidence type="ECO:0000256" key="5">
    <source>
        <dbReference type="ARBA" id="ARBA00023136"/>
    </source>
</evidence>
<feature type="domain" description="LEM" evidence="9">
    <location>
        <begin position="1"/>
        <end position="45"/>
    </location>
</feature>
<dbReference type="InterPro" id="IPR035979">
    <property type="entry name" value="RBD_domain_sf"/>
</dbReference>
<feature type="compositionally biased region" description="Low complexity" evidence="7">
    <location>
        <begin position="296"/>
        <end position="309"/>
    </location>
</feature>
<dbReference type="SUPFAM" id="SSF63451">
    <property type="entry name" value="LEM domain"/>
    <property type="match status" value="1"/>
</dbReference>
<accession>A0AA88IHB5</accession>
<feature type="region of interest" description="Disordered" evidence="7">
    <location>
        <begin position="122"/>
        <end position="182"/>
    </location>
</feature>
<dbReference type="InterPro" id="IPR018996">
    <property type="entry name" value="Man1/Src1-like_C"/>
</dbReference>
<gene>
    <name evidence="10" type="ORF">QYM36_007641</name>
</gene>
<feature type="transmembrane region" description="Helical" evidence="8">
    <location>
        <begin position="586"/>
        <end position="610"/>
    </location>
</feature>
<dbReference type="CDD" id="cd12286">
    <property type="entry name" value="RRM_Man1"/>
    <property type="match status" value="1"/>
</dbReference>
<evidence type="ECO:0000256" key="6">
    <source>
        <dbReference type="ARBA" id="ARBA00023242"/>
    </source>
</evidence>
<sequence length="850" mass="96084">MEDFDRLSNEEIFKKLKEYNLPVVPVNDSTRNVLISRLKKHKPSVASATQQKADPRKSPTRSPGRSRKRPQTPEPELQETLPIDYTDADITQSFKELGWEEPKITVKNRDILIKKIKHARARSRSESRKQIFTSTVREEENGDSEHSMDVDDEVDTSPVDIPVRRTARAREKRVSHVPSFPPKKLKRVENTIAINRYFDEQMHEPSHSSETEATTAVISPPSQPTIIPHSPPALDTQQSALTSGYSRTSQPFLPSQAHIRSFDKQNLAPTSAKAANVSPDTSPIISGQGIFDTQPFSTERSSSLFSSRSGANDVSANAKGASSGMSRLEKPTYSYSDREMPASHSRPSSQYPLHQYNRGTYTSSTSSSQTNIDGERSAFVADLKARLFGANNQPIVTPPERPSIPFSKQTPTFYNIPTQAEKLAERKTAHSSTPLVAPMATPSRRFYEEQSSDHVTPPTKLNNTFNSPAIYRLSTPARARFSAYLPSFLQSKQQIPSSIGQRKEGSSSEDEDEEPAPKRIAVSKVIEKAKSSDIPSNLEMTAGVLWAKYLPHICIGFFSFLLYLYWQLRNAKGQLETEDGEINVLVTIAVGVFWNVFLIVLIGLGVYLALKGRNYYVARKRKEEEEVIDMVKRVIQRLTEHAEACKKDNQPDIAFLPKTHLRDELIPVEEKEKRKNLWKKVERFIEGNESRIRKELREIQGEMYEVWRWLPSIHSSSDNRDKGWQGSAFNVDEAAVNHPPVKSPTPCLKIRHMFDPDVEDESQDWQRRVANDLLKKCSDAKIVHMAVDPASKDGVVYVKCATKEDAKKVYTAVHAWWYGGKIVVVRYVTLQRYHERFPTAASAKEVVKPI</sequence>
<dbReference type="EMBL" id="JAVRJZ010000001">
    <property type="protein sequence ID" value="KAK2726860.1"/>
    <property type="molecule type" value="Genomic_DNA"/>
</dbReference>
<dbReference type="InterPro" id="IPR003887">
    <property type="entry name" value="LEM_dom"/>
</dbReference>
<organism evidence="10 11">
    <name type="scientific">Artemia franciscana</name>
    <name type="common">Brine shrimp</name>
    <name type="synonym">Artemia sanfranciscana</name>
    <dbReference type="NCBI Taxonomy" id="6661"/>
    <lineage>
        <taxon>Eukaryota</taxon>
        <taxon>Metazoa</taxon>
        <taxon>Ecdysozoa</taxon>
        <taxon>Arthropoda</taxon>
        <taxon>Crustacea</taxon>
        <taxon>Branchiopoda</taxon>
        <taxon>Anostraca</taxon>
        <taxon>Artemiidae</taxon>
        <taxon>Artemia</taxon>
    </lineage>
</organism>
<dbReference type="Gene3D" id="3.30.70.330">
    <property type="match status" value="1"/>
</dbReference>
<keyword evidence="4 8" id="KW-1133">Transmembrane helix</keyword>
<keyword evidence="2" id="KW-0597">Phosphoprotein</keyword>
<evidence type="ECO:0000256" key="3">
    <source>
        <dbReference type="ARBA" id="ARBA00022692"/>
    </source>
</evidence>
<evidence type="ECO:0000256" key="2">
    <source>
        <dbReference type="ARBA" id="ARBA00022553"/>
    </source>
</evidence>
<evidence type="ECO:0000256" key="7">
    <source>
        <dbReference type="SAM" id="MobiDB-lite"/>
    </source>
</evidence>
<dbReference type="SUPFAM" id="SSF54928">
    <property type="entry name" value="RNA-binding domain, RBD"/>
    <property type="match status" value="1"/>
</dbReference>
<dbReference type="GO" id="GO:0005637">
    <property type="term" value="C:nuclear inner membrane"/>
    <property type="evidence" value="ECO:0007669"/>
    <property type="project" value="UniProtKB-SubCell"/>
</dbReference>
<reference evidence="10" key="1">
    <citation type="submission" date="2023-07" db="EMBL/GenBank/DDBJ databases">
        <title>Chromosome-level genome assembly of Artemia franciscana.</title>
        <authorList>
            <person name="Jo E."/>
        </authorList>
    </citation>
    <scope>NUCLEOTIDE SEQUENCE</scope>
    <source>
        <tissue evidence="10">Whole body</tissue>
    </source>
</reference>
<keyword evidence="5 8" id="KW-0472">Membrane</keyword>
<dbReference type="SMART" id="SM00540">
    <property type="entry name" value="LEM"/>
    <property type="match status" value="1"/>
</dbReference>
<dbReference type="InterPro" id="IPR052277">
    <property type="entry name" value="INM_ESCRT-Associated"/>
</dbReference>
<dbReference type="GO" id="GO:0031490">
    <property type="term" value="F:chromatin DNA binding"/>
    <property type="evidence" value="ECO:0007669"/>
    <property type="project" value="TreeGrafter"/>
</dbReference>
<evidence type="ECO:0000259" key="9">
    <source>
        <dbReference type="PROSITE" id="PS50954"/>
    </source>
</evidence>
<dbReference type="GO" id="GO:0006998">
    <property type="term" value="P:nuclear envelope organization"/>
    <property type="evidence" value="ECO:0007669"/>
    <property type="project" value="TreeGrafter"/>
</dbReference>